<dbReference type="EMBL" id="CAJVPL010000077">
    <property type="protein sequence ID" value="CAG8442629.1"/>
    <property type="molecule type" value="Genomic_DNA"/>
</dbReference>
<dbReference type="Pfam" id="PF05794">
    <property type="entry name" value="Tcp11"/>
    <property type="match status" value="1"/>
</dbReference>
<dbReference type="AlphaFoldDB" id="A0A9N8VCB4"/>
<dbReference type="PANTHER" id="PTHR12832:SF11">
    <property type="entry name" value="LD23868P"/>
    <property type="match status" value="1"/>
</dbReference>
<feature type="region of interest" description="Disordered" evidence="2">
    <location>
        <begin position="70"/>
        <end position="89"/>
    </location>
</feature>
<accession>A0A9N8VCB4</accession>
<sequence length="939" mass="107491">MYKTDSGFYVIDVLPLHHASKRPFHLEERMKSKKSGSYEAQAKREAILEERRLKLARQYLHVKNVLSKQHQHALHDSSTKRSQIQKTLQSAERKRNTILQQLVEQCAQQVARCKEVARQQQLKNQEEIDRRRADMERRQKATAARRAKLLNVPKSRILNSNIQLTRDQAATIIQNNWRYKQYYGAAKSFRKFNISLKSTKALSFQETVKLLKQPAIIQVTLRLLQRMRKASALTSGSNRYKNVARVFLSAYMIVSHTNEILESIGKQEKALLESAKIMLDEFEHWIDEIVYGPPNKIHHSILCKFLSSWATYYNDFNTWKSKDSEELTNNLISHYVEMEKLWNSVKGQANAETEWRPSLKQQQEKIRQKIRHLSGEAGMTRLESALAQLRENTSNTLATSLDVLNVLPSSLSKKTNLKSTADLHQTPSLQKNAQNSLVNNTEHASRSSPSTSLNKGEDTANTTTLPESFGVIDLSSVPASGHDLRRIIGPVGSDSGFTNEQLAHEIIIDPDFEIKPRKKTEFEERVQVMATQAFFSCVRAEFEQGKYDHYLPQILEEIKQHLLELVPPSSVLSTSINEVLDIELIKQQTKAGVYNFRNCIMFITKTMLQICAPVRDEQIKSLKEVTELSEILRRLLEILDLMRFDLNNYRVKALRPYIKEQAVDYERRKFEQSLTNNNNSLALTKAWLKPTIESLLRTAAERNPENVHLPQHQHNHGVKFDQAYNEALVSYIFQATSIDKSNCPETFALDVARLFNFQNEGQAITIVAALLMLTKNVVIGSGTMQSKSSNSCSHSTNFSSFIHTEDNINKLKDRLFVLLTDDEITLENLSAEIISQLPSTLTAENQALIKSMVSKTLSQSDKVFSLLSRRIQSIIKQHLQTGQFPKCETLAQYGVLPVAKELEQLSTKICVVGRYNREVYAKWYDAVIWELLREVRGDS</sequence>
<protein>
    <submittedName>
        <fullName evidence="3">6767_t:CDS:1</fullName>
    </submittedName>
</protein>
<reference evidence="3" key="1">
    <citation type="submission" date="2021-06" db="EMBL/GenBank/DDBJ databases">
        <authorList>
            <person name="Kallberg Y."/>
            <person name="Tangrot J."/>
            <person name="Rosling A."/>
        </authorList>
    </citation>
    <scope>NUCLEOTIDE SEQUENCE</scope>
    <source>
        <strain evidence="3">MT106</strain>
    </source>
</reference>
<comment type="similarity">
    <text evidence="1">Belongs to the TCP11 family.</text>
</comment>
<organism evidence="3 4">
    <name type="scientific">Ambispora gerdemannii</name>
    <dbReference type="NCBI Taxonomy" id="144530"/>
    <lineage>
        <taxon>Eukaryota</taxon>
        <taxon>Fungi</taxon>
        <taxon>Fungi incertae sedis</taxon>
        <taxon>Mucoromycota</taxon>
        <taxon>Glomeromycotina</taxon>
        <taxon>Glomeromycetes</taxon>
        <taxon>Archaeosporales</taxon>
        <taxon>Ambisporaceae</taxon>
        <taxon>Ambispora</taxon>
    </lineage>
</organism>
<name>A0A9N8VCB4_9GLOM</name>
<evidence type="ECO:0000313" key="4">
    <source>
        <dbReference type="Proteomes" id="UP000789831"/>
    </source>
</evidence>
<evidence type="ECO:0000313" key="3">
    <source>
        <dbReference type="EMBL" id="CAG8442629.1"/>
    </source>
</evidence>
<proteinExistence type="inferred from homology"/>
<gene>
    <name evidence="3" type="ORF">AGERDE_LOCUS1181</name>
</gene>
<keyword evidence="4" id="KW-1185">Reference proteome</keyword>
<dbReference type="Proteomes" id="UP000789831">
    <property type="component" value="Unassembled WGS sequence"/>
</dbReference>
<dbReference type="OrthoDB" id="276323at2759"/>
<feature type="compositionally biased region" description="Polar residues" evidence="2">
    <location>
        <begin position="80"/>
        <end position="89"/>
    </location>
</feature>
<evidence type="ECO:0000256" key="1">
    <source>
        <dbReference type="ARBA" id="ARBA00010954"/>
    </source>
</evidence>
<evidence type="ECO:0000256" key="2">
    <source>
        <dbReference type="SAM" id="MobiDB-lite"/>
    </source>
</evidence>
<comment type="caution">
    <text evidence="3">The sequence shown here is derived from an EMBL/GenBank/DDBJ whole genome shotgun (WGS) entry which is preliminary data.</text>
</comment>
<dbReference type="InterPro" id="IPR008862">
    <property type="entry name" value="Tcp11"/>
</dbReference>
<feature type="region of interest" description="Disordered" evidence="2">
    <location>
        <begin position="436"/>
        <end position="464"/>
    </location>
</feature>
<dbReference type="PANTHER" id="PTHR12832">
    <property type="entry name" value="TESTIS-SPECIFIC PROTEIN PBS13 T-COMPLEX 11"/>
    <property type="match status" value="1"/>
</dbReference>
<dbReference type="GO" id="GO:0010737">
    <property type="term" value="P:protein kinase A signaling"/>
    <property type="evidence" value="ECO:0007669"/>
    <property type="project" value="TreeGrafter"/>
</dbReference>